<reference evidence="3" key="1">
    <citation type="submission" date="2014-03" db="EMBL/GenBank/DDBJ databases">
        <title>Complete genome of Pseudomonas balearica DSM 6083T, a sewage water isolate from an enrichment with 2-methylnaphthalene.</title>
        <authorList>
            <person name="Salva-Serra F."/>
            <person name="Jaen-Luchoro D."/>
            <person name="Busquets A."/>
            <person name="Pena A."/>
            <person name="Gomila M."/>
            <person name="Bosch R."/>
            <person name="Nogales B."/>
            <person name="Garcia-Valdes E."/>
            <person name="Lalucat J."/>
            <person name="Bennasar A."/>
        </authorList>
    </citation>
    <scope>NUCLEOTIDE SEQUENCE [LARGE SCALE GENOMIC DNA]</scope>
    <source>
        <strain evidence="3">DSM 6083</strain>
    </source>
</reference>
<evidence type="ECO:0000313" key="4">
    <source>
        <dbReference type="Proteomes" id="UP000182276"/>
    </source>
</evidence>
<reference evidence="1 3" key="3">
    <citation type="journal article" name="Genome Announc.">
        <title>Complete Genome Sequence of Pseudomonas balearica DSM 6083T.</title>
        <authorList>
            <person name="Bennasar-Figueras A."/>
            <person name="Salva-Serra F."/>
            <person name="Jaen-Luchoro D."/>
            <person name="Segui C."/>
            <person name="Aliaga F."/>
            <person name="Busquets A."/>
            <person name="Gomila M."/>
            <person name="Moore E.R."/>
            <person name="Lalucat J."/>
        </authorList>
    </citation>
    <scope>NUCLEOTIDE SEQUENCE [LARGE SCALE GENOMIC DNA]</scope>
    <source>
        <strain evidence="3">DSM 6083</strain>
        <strain evidence="1">DSM6083</strain>
    </source>
</reference>
<keyword evidence="4" id="KW-1185">Reference proteome</keyword>
<protein>
    <submittedName>
        <fullName evidence="2">Dicarboxylate transport</fullName>
    </submittedName>
</protein>
<sequence>MTRARRLLLVCASLIGLLIIAAIALTAAWHDFRQAQGIEQLDWQGLHLGPSGLRLTRLQLVQRDPSGRLLKLDAQDLRLGLADWRPHRLQIAQLALDWQPASSALQPSGGLPDLSDERLRALASWLPRQVEIASLQLELPCASGRCEERGALQLRRAGAALLPASGSLTLYPQAVPGTHRLQLQVDARAQGAALLLELGVLLDDTQRLSLQNRLQPSDGQLAWDGAASLGQLPEAEWLLPWLCRWAECQAQGRLDLPGEMHLGAAWALRLPDPRLFEQLPGWQSATGDLRLSADLPGYWPLPALGQLRGRLHLAASGQDGRWRPQSLTADLELRPAAALLADIPPALRPEALQLSLEPRAPTDEALGFYLKLSTSGGPALSVEGNLQLGLGELPHLTFDALQTRLRSASLSEAGLQAHDLRVQATLRGRVSADAAELTLSAAQVSAQRIASEAGTALDLQAKLDGLAVSLARQANGFTYHASGPLILSTRQLQHPSLRLLDWRLRGRLEAEPQRLALSGELGNGAGLSLNLAARRSDATLTADIGLPALFFRAGNPLAGTLADWPATLEISSGRLQGEAQWQLPASGAQRATLTLRGKGLAGIVDTAEFSGLDAVANVELKGARLRVALPTLSVQTLNPGVPIGPLQVTGRYEGELAKPAQGRLSWTKAQAGVLGGRLWLEPGSLTLGEPAQALDLRLQGLEIAELLRAYPAEGLAGSGTLDGRFDARYRPEGLSIEQGSLTARTPGGVLRFRSARLEALAAANPAMKLVTEALHDFHYSLLTSDVRYDETGKLQLGLRIEGRNPALEGGRPINFTISLEEDIPALLTSLQLSDRVSETIQRRVQQRLQR</sequence>
<name>A0A8D3Y298_9GAMM</name>
<dbReference type="AlphaFoldDB" id="A0A8D3Y298"/>
<reference evidence="2 4" key="2">
    <citation type="submission" date="2016-10" db="EMBL/GenBank/DDBJ databases">
        <authorList>
            <person name="Varghese N."/>
            <person name="Submissions S."/>
        </authorList>
    </citation>
    <scope>NUCLEOTIDE SEQUENCE [LARGE SCALE GENOMIC DNA]</scope>
    <source>
        <strain evidence="2 4">DSM 6083</strain>
    </source>
</reference>
<organism evidence="1 3">
    <name type="scientific">Stutzerimonas balearica DSM 6083</name>
    <dbReference type="NCBI Taxonomy" id="1123016"/>
    <lineage>
        <taxon>Bacteria</taxon>
        <taxon>Pseudomonadati</taxon>
        <taxon>Pseudomonadota</taxon>
        <taxon>Gammaproteobacteria</taxon>
        <taxon>Pseudomonadales</taxon>
        <taxon>Pseudomonadaceae</taxon>
        <taxon>Stutzerimonas</taxon>
    </lineage>
</organism>
<proteinExistence type="predicted"/>
<evidence type="ECO:0000313" key="1">
    <source>
        <dbReference type="EMBL" id="AJE16011.1"/>
    </source>
</evidence>
<evidence type="ECO:0000313" key="2">
    <source>
        <dbReference type="EMBL" id="SDM09485.1"/>
    </source>
</evidence>
<dbReference type="EMBL" id="FNHO01000002">
    <property type="protein sequence ID" value="SDM09485.1"/>
    <property type="molecule type" value="Genomic_DNA"/>
</dbReference>
<dbReference type="Proteomes" id="UP000031271">
    <property type="component" value="Chromosome"/>
</dbReference>
<gene>
    <name evidence="1" type="ORF">CL52_13580</name>
    <name evidence="2" type="ORF">SAMN05660875_102194</name>
</gene>
<evidence type="ECO:0000313" key="3">
    <source>
        <dbReference type="Proteomes" id="UP000031271"/>
    </source>
</evidence>
<accession>A0A8D3Y298</accession>
<dbReference type="Proteomes" id="UP000182276">
    <property type="component" value="Unassembled WGS sequence"/>
</dbReference>
<dbReference type="Pfam" id="PF11739">
    <property type="entry name" value="YdbH-like"/>
    <property type="match status" value="1"/>
</dbReference>
<dbReference type="KEGG" id="pbm:CL52_13580"/>
<dbReference type="EMBL" id="CP007511">
    <property type="protein sequence ID" value="AJE16011.1"/>
    <property type="molecule type" value="Genomic_DNA"/>
</dbReference>
<dbReference type="RefSeq" id="WP_043221211.1">
    <property type="nucleotide sequence ID" value="NZ_CP007511.1"/>
</dbReference>
<dbReference type="InterPro" id="IPR021730">
    <property type="entry name" value="YdbH"/>
</dbReference>
<dbReference type="GeneID" id="77260932"/>